<dbReference type="Gene3D" id="1.10.730.10">
    <property type="entry name" value="Isoleucyl-tRNA Synthetase, Domain 1"/>
    <property type="match status" value="1"/>
</dbReference>
<keyword evidence="5 9" id="KW-0067">ATP-binding</keyword>
<dbReference type="NCBIfam" id="TIGR00398">
    <property type="entry name" value="metG"/>
    <property type="match status" value="1"/>
</dbReference>
<dbReference type="PRINTS" id="PR01041">
    <property type="entry name" value="TRNASYNTHMET"/>
</dbReference>
<feature type="binding site" evidence="9">
    <location>
        <position position="163"/>
    </location>
    <ligand>
        <name>Zn(2+)</name>
        <dbReference type="ChEBI" id="CHEBI:29105"/>
    </ligand>
</feature>
<dbReference type="CDD" id="cd00814">
    <property type="entry name" value="MetRS_core"/>
    <property type="match status" value="1"/>
</dbReference>
<keyword evidence="3 9" id="KW-0436">Ligase</keyword>
<evidence type="ECO:0000256" key="2">
    <source>
        <dbReference type="ARBA" id="ARBA00008258"/>
    </source>
</evidence>
<dbReference type="Gene3D" id="3.40.50.620">
    <property type="entry name" value="HUPs"/>
    <property type="match status" value="1"/>
</dbReference>
<comment type="subcellular location">
    <subcellularLocation>
        <location evidence="9">Cytoplasm</location>
    </subcellularLocation>
</comment>
<comment type="subunit">
    <text evidence="9">Monomer.</text>
</comment>
<dbReference type="InterPro" id="IPR041872">
    <property type="entry name" value="Anticodon_Met"/>
</dbReference>
<comment type="similarity">
    <text evidence="2 9">Belongs to the class-I aminoacyl-tRNA synthetase family. MetG type 1 subfamily.</text>
</comment>
<dbReference type="GO" id="GO:0016874">
    <property type="term" value="F:ligase activity"/>
    <property type="evidence" value="ECO:0007669"/>
    <property type="project" value="UniProtKB-KW"/>
</dbReference>
<dbReference type="HAMAP" id="MF_00098">
    <property type="entry name" value="Met_tRNA_synth_type1"/>
    <property type="match status" value="1"/>
</dbReference>
<protein>
    <recommendedName>
        <fullName evidence="9">Methionine--tRNA ligase</fullName>
        <ecNumber evidence="9">6.1.1.10</ecNumber>
    </recommendedName>
    <alternativeName>
        <fullName evidence="9">Methionyl-tRNA synthetase</fullName>
        <shortName evidence="9">MetRS</shortName>
    </alternativeName>
</protein>
<comment type="caution">
    <text evidence="12">The sequence shown here is derived from an EMBL/GenBank/DDBJ whole genome shotgun (WGS) entry which is preliminary data.</text>
</comment>
<feature type="binding site" evidence="9">
    <location>
        <position position="371"/>
    </location>
    <ligand>
        <name>ATP</name>
        <dbReference type="ChEBI" id="CHEBI:30616"/>
    </ligand>
</feature>
<dbReference type="InterPro" id="IPR033911">
    <property type="entry name" value="MetRS_core"/>
</dbReference>
<organism evidence="12 13">
    <name type="scientific">Actinomadura vinacea</name>
    <dbReference type="NCBI Taxonomy" id="115336"/>
    <lineage>
        <taxon>Bacteria</taxon>
        <taxon>Bacillati</taxon>
        <taxon>Actinomycetota</taxon>
        <taxon>Actinomycetes</taxon>
        <taxon>Streptosporangiales</taxon>
        <taxon>Thermomonosporaceae</taxon>
        <taxon>Actinomadura</taxon>
    </lineage>
</organism>
<comment type="cofactor">
    <cofactor evidence="9">
        <name>Zn(2+)</name>
        <dbReference type="ChEBI" id="CHEBI:29105"/>
    </cofactor>
    <text evidence="9">Binds 1 zinc ion per subunit.</text>
</comment>
<evidence type="ECO:0000256" key="3">
    <source>
        <dbReference type="ARBA" id="ARBA00022598"/>
    </source>
</evidence>
<sequence length="622" mass="69185">MAIPFERDRSALYSGCMSSSSRHILTAPAWPYANGPRHIGHVSGFALPADMFARYQRMAGNQVLMVSGTDEHGTPIQVQADKEGVTARELADRYNRVIAEDLHGLGMSYDLFTRTSTRNHYAVVQEIFKGLYDNGYIFPKTTMGAISPSTGRTLPDRYIEGTCPICGYDGARGDQCDNCGNQLDPIDLINPVSRINGEKPEFVETEHFMLDLPAFTDVLGRYLRGKQGEWRPNVLKFSLNLLDDLQPRAISRDLDWGVPIPLDGWRDNPAKKLYVWFDAVIGYFSASVEWARRQGDPEAWRAWWQNPDALSYYFMGKDNIVFHSEIWPAMLMGYGGQGDKGGTPGSLGALNVPTEVVSSEFLTMEGRKFSSSRQVVIYVKDFLERYDVDALRYYVAVAGPENQDTDFTWAEFVRRNNDELVAAWGNLVNRSINMAAKNYGAIPEPGELTDADRALLQRSRGAFGAVGAELGRSRFKNAITEALDVVRDANRYLSDQAPWKLKDDPERVKSILHVALQVVDDAKSMLTPFLPNSSQKVHEMLGGEGTWSAMPRLEVVSEEGGADYPVLTGDYVSEAVWESRPIKPGVPLTKPTPLFKKLDPSVADEELARLEAGKAQNGGDAQ</sequence>
<keyword evidence="9" id="KW-0479">Metal-binding</keyword>
<feature type="short sequence motif" description="'HIGH' region" evidence="9">
    <location>
        <begin position="31"/>
        <end position="41"/>
    </location>
</feature>
<name>A0ABN3J6Q1_9ACTN</name>
<keyword evidence="13" id="KW-1185">Reference proteome</keyword>
<dbReference type="SUPFAM" id="SSF52374">
    <property type="entry name" value="Nucleotidylyl transferase"/>
    <property type="match status" value="1"/>
</dbReference>
<evidence type="ECO:0000256" key="1">
    <source>
        <dbReference type="ARBA" id="ARBA00003314"/>
    </source>
</evidence>
<evidence type="ECO:0000256" key="7">
    <source>
        <dbReference type="ARBA" id="ARBA00023146"/>
    </source>
</evidence>
<dbReference type="Proteomes" id="UP001501231">
    <property type="component" value="Unassembled WGS sequence"/>
</dbReference>
<evidence type="ECO:0000256" key="5">
    <source>
        <dbReference type="ARBA" id="ARBA00022840"/>
    </source>
</evidence>
<evidence type="ECO:0000256" key="6">
    <source>
        <dbReference type="ARBA" id="ARBA00022917"/>
    </source>
</evidence>
<feature type="binding site" evidence="9">
    <location>
        <position position="176"/>
    </location>
    <ligand>
        <name>Zn(2+)</name>
        <dbReference type="ChEBI" id="CHEBI:29105"/>
    </ligand>
</feature>
<dbReference type="Pfam" id="PF19303">
    <property type="entry name" value="Anticodon_3"/>
    <property type="match status" value="1"/>
</dbReference>
<dbReference type="Pfam" id="PF09334">
    <property type="entry name" value="tRNA-synt_1g"/>
    <property type="match status" value="1"/>
</dbReference>
<dbReference type="PANTHER" id="PTHR45765">
    <property type="entry name" value="METHIONINE--TRNA LIGASE"/>
    <property type="match status" value="1"/>
</dbReference>
<feature type="binding site" evidence="9">
    <location>
        <position position="166"/>
    </location>
    <ligand>
        <name>Zn(2+)</name>
        <dbReference type="ChEBI" id="CHEBI:29105"/>
    </ligand>
</feature>
<evidence type="ECO:0000313" key="13">
    <source>
        <dbReference type="Proteomes" id="UP001501231"/>
    </source>
</evidence>
<evidence type="ECO:0000256" key="4">
    <source>
        <dbReference type="ARBA" id="ARBA00022741"/>
    </source>
</evidence>
<dbReference type="SUPFAM" id="SSF47323">
    <property type="entry name" value="Anticodon-binding domain of a subclass of class I aminoacyl-tRNA synthetases"/>
    <property type="match status" value="1"/>
</dbReference>
<keyword evidence="9" id="KW-0963">Cytoplasm</keyword>
<reference evidence="12 13" key="1">
    <citation type="journal article" date="2019" name="Int. J. Syst. Evol. Microbiol.">
        <title>The Global Catalogue of Microorganisms (GCM) 10K type strain sequencing project: providing services to taxonomists for standard genome sequencing and annotation.</title>
        <authorList>
            <consortium name="The Broad Institute Genomics Platform"/>
            <consortium name="The Broad Institute Genome Sequencing Center for Infectious Disease"/>
            <person name="Wu L."/>
            <person name="Ma J."/>
        </authorList>
    </citation>
    <scope>NUCLEOTIDE SEQUENCE [LARGE SCALE GENOMIC DNA]</scope>
    <source>
        <strain evidence="12 13">JCM 3325</strain>
    </source>
</reference>
<dbReference type="InterPro" id="IPR014758">
    <property type="entry name" value="Met-tRNA_synth"/>
</dbReference>
<dbReference type="CDD" id="cd07957">
    <property type="entry name" value="Anticodon_Ia_Met"/>
    <property type="match status" value="1"/>
</dbReference>
<keyword evidence="7 9" id="KW-0030">Aminoacyl-tRNA synthetase</keyword>
<keyword evidence="4 9" id="KW-0547">Nucleotide-binding</keyword>
<dbReference type="Gene3D" id="2.20.28.20">
    <property type="entry name" value="Methionyl-tRNA synthetase, Zn-domain"/>
    <property type="match status" value="1"/>
</dbReference>
<feature type="domain" description="Methionyl-tRNA synthetase anticodon-binding" evidence="11">
    <location>
        <begin position="442"/>
        <end position="544"/>
    </location>
</feature>
<feature type="binding site" evidence="9">
    <location>
        <position position="179"/>
    </location>
    <ligand>
        <name>Zn(2+)</name>
        <dbReference type="ChEBI" id="CHEBI:29105"/>
    </ligand>
</feature>
<accession>A0ABN3J6Q1</accession>
<keyword evidence="9" id="KW-0862">Zinc</keyword>
<dbReference type="SUPFAM" id="SSF57770">
    <property type="entry name" value="Methionyl-tRNA synthetase (MetRS), Zn-domain"/>
    <property type="match status" value="1"/>
</dbReference>
<evidence type="ECO:0000259" key="11">
    <source>
        <dbReference type="Pfam" id="PF19303"/>
    </source>
</evidence>
<proteinExistence type="inferred from homology"/>
<dbReference type="InterPro" id="IPR015413">
    <property type="entry name" value="Methionyl/Leucyl_tRNA_Synth"/>
</dbReference>
<dbReference type="InterPro" id="IPR014729">
    <property type="entry name" value="Rossmann-like_a/b/a_fold"/>
</dbReference>
<feature type="short sequence motif" description="'KMSKS' region" evidence="9">
    <location>
        <begin position="368"/>
        <end position="372"/>
    </location>
</feature>
<evidence type="ECO:0000256" key="8">
    <source>
        <dbReference type="ARBA" id="ARBA00047364"/>
    </source>
</evidence>
<dbReference type="EMBL" id="BAAARW010000012">
    <property type="protein sequence ID" value="GAA2422248.1"/>
    <property type="molecule type" value="Genomic_DNA"/>
</dbReference>
<evidence type="ECO:0000313" key="12">
    <source>
        <dbReference type="EMBL" id="GAA2422248.1"/>
    </source>
</evidence>
<comment type="function">
    <text evidence="1 9">Is required not only for elongation of protein synthesis but also for the initiation of all mRNA translation through initiator tRNA(fMet) aminoacylation.</text>
</comment>
<feature type="domain" description="Methionyl/Leucyl tRNA synthetase" evidence="10">
    <location>
        <begin position="25"/>
        <end position="431"/>
    </location>
</feature>
<comment type="catalytic activity">
    <reaction evidence="8 9">
        <text>tRNA(Met) + L-methionine + ATP = L-methionyl-tRNA(Met) + AMP + diphosphate</text>
        <dbReference type="Rhea" id="RHEA:13481"/>
        <dbReference type="Rhea" id="RHEA-COMP:9667"/>
        <dbReference type="Rhea" id="RHEA-COMP:9698"/>
        <dbReference type="ChEBI" id="CHEBI:30616"/>
        <dbReference type="ChEBI" id="CHEBI:33019"/>
        <dbReference type="ChEBI" id="CHEBI:57844"/>
        <dbReference type="ChEBI" id="CHEBI:78442"/>
        <dbReference type="ChEBI" id="CHEBI:78530"/>
        <dbReference type="ChEBI" id="CHEBI:456215"/>
        <dbReference type="EC" id="6.1.1.10"/>
    </reaction>
</comment>
<dbReference type="InterPro" id="IPR009080">
    <property type="entry name" value="tRNAsynth_Ia_anticodon-bd"/>
</dbReference>
<gene>
    <name evidence="9 12" type="primary">metG</name>
    <name evidence="12" type="ORF">GCM10010191_37440</name>
</gene>
<evidence type="ECO:0000259" key="10">
    <source>
        <dbReference type="Pfam" id="PF09334"/>
    </source>
</evidence>
<keyword evidence="6 9" id="KW-0648">Protein biosynthesis</keyword>
<dbReference type="PANTHER" id="PTHR45765:SF1">
    <property type="entry name" value="METHIONINE--TRNA LIGASE, CYTOPLASMIC"/>
    <property type="match status" value="1"/>
</dbReference>
<dbReference type="EC" id="6.1.1.10" evidence="9"/>
<dbReference type="InterPro" id="IPR029038">
    <property type="entry name" value="MetRS_Zn"/>
</dbReference>
<evidence type="ECO:0000256" key="9">
    <source>
        <dbReference type="HAMAP-Rule" id="MF_00098"/>
    </source>
</evidence>
<dbReference type="InterPro" id="IPR023458">
    <property type="entry name" value="Met-tRNA_ligase_1"/>
</dbReference>